<evidence type="ECO:0000313" key="1">
    <source>
        <dbReference type="EMBL" id="MPN31997.1"/>
    </source>
</evidence>
<dbReference type="Gene3D" id="3.40.50.10470">
    <property type="entry name" value="Translation initiation factor eif-2b, domain 2"/>
    <property type="match status" value="1"/>
</dbReference>
<dbReference type="GO" id="GO:0046523">
    <property type="term" value="F:S-methyl-5-thioribose-1-phosphate isomerase activity"/>
    <property type="evidence" value="ECO:0007669"/>
    <property type="project" value="UniProtKB-EC"/>
</dbReference>
<keyword evidence="1" id="KW-0413">Isomerase</keyword>
<dbReference type="AlphaFoldDB" id="A0A645GZ10"/>
<dbReference type="InterPro" id="IPR037171">
    <property type="entry name" value="NagB/RpiA_transferase-like"/>
</dbReference>
<comment type="caution">
    <text evidence="1">The sequence shown here is derived from an EMBL/GenBank/DDBJ whole genome shotgun (WGS) entry which is preliminary data.</text>
</comment>
<dbReference type="EMBL" id="VSSQ01083775">
    <property type="protein sequence ID" value="MPN31997.1"/>
    <property type="molecule type" value="Genomic_DNA"/>
</dbReference>
<dbReference type="Pfam" id="PF01008">
    <property type="entry name" value="IF-2B"/>
    <property type="match status" value="1"/>
</dbReference>
<name>A0A645GZ10_9ZZZZ</name>
<proteinExistence type="predicted"/>
<dbReference type="GO" id="GO:0019509">
    <property type="term" value="P:L-methionine salvage from methylthioadenosine"/>
    <property type="evidence" value="ECO:0007669"/>
    <property type="project" value="TreeGrafter"/>
</dbReference>
<dbReference type="EC" id="5.3.1.23" evidence="1"/>
<protein>
    <submittedName>
        <fullName evidence="1">Methylthioribose-1-phosphate isomerase</fullName>
        <ecNumber evidence="1">5.3.1.23</ecNumber>
    </submittedName>
</protein>
<dbReference type="InterPro" id="IPR000649">
    <property type="entry name" value="IF-2B-related"/>
</dbReference>
<accession>A0A645GZ10</accession>
<dbReference type="PANTHER" id="PTHR43475:SF1">
    <property type="entry name" value="METHYLTHIORIBOSE-1-PHOSPHATE ISOMERASE"/>
    <property type="match status" value="1"/>
</dbReference>
<dbReference type="InterPro" id="IPR042529">
    <property type="entry name" value="IF_2B-like_C"/>
</dbReference>
<dbReference type="PANTHER" id="PTHR43475">
    <property type="entry name" value="METHYLTHIORIBOSE-1-PHOSPHATE ISOMERASE"/>
    <property type="match status" value="1"/>
</dbReference>
<organism evidence="1">
    <name type="scientific">bioreactor metagenome</name>
    <dbReference type="NCBI Taxonomy" id="1076179"/>
    <lineage>
        <taxon>unclassified sequences</taxon>
        <taxon>metagenomes</taxon>
        <taxon>ecological metagenomes</taxon>
    </lineage>
</organism>
<reference evidence="1" key="1">
    <citation type="submission" date="2019-08" db="EMBL/GenBank/DDBJ databases">
        <authorList>
            <person name="Kucharzyk K."/>
            <person name="Murdoch R.W."/>
            <person name="Higgins S."/>
            <person name="Loffler F."/>
        </authorList>
    </citation>
    <scope>NUCLEOTIDE SEQUENCE</scope>
</reference>
<dbReference type="SUPFAM" id="SSF100950">
    <property type="entry name" value="NagB/RpiA/CoA transferase-like"/>
    <property type="match status" value="1"/>
</dbReference>
<sequence length="115" mass="12458">MTANGDVVNKIGSYMLSLAAYANHVPVYPVFPLTTYDATTASGADVEIEERPAQELTAIQFEGEAVYPKGAKVRNPAFDVTPAELISAWVTDQGVVYPPFAQNMAQSIYNIKSSR</sequence>
<gene>
    <name evidence="1" type="primary">mtnA_40</name>
    <name evidence="1" type="ORF">SDC9_179472</name>
</gene>